<accession>A0A060S770</accession>
<dbReference type="Gene3D" id="3.30.460.40">
    <property type="match status" value="1"/>
</dbReference>
<protein>
    <submittedName>
        <fullName evidence="1">Uncharacterized protein</fullName>
    </submittedName>
</protein>
<organism evidence="1 2">
    <name type="scientific">Pycnoporus cinnabarinus</name>
    <name type="common">Cinnabar-red polypore</name>
    <name type="synonym">Trametes cinnabarina</name>
    <dbReference type="NCBI Taxonomy" id="5643"/>
    <lineage>
        <taxon>Eukaryota</taxon>
        <taxon>Fungi</taxon>
        <taxon>Dikarya</taxon>
        <taxon>Basidiomycota</taxon>
        <taxon>Agaricomycotina</taxon>
        <taxon>Agaricomycetes</taxon>
        <taxon>Polyporales</taxon>
        <taxon>Polyporaceae</taxon>
        <taxon>Trametes</taxon>
    </lineage>
</organism>
<evidence type="ECO:0000313" key="1">
    <source>
        <dbReference type="EMBL" id="CDO70287.1"/>
    </source>
</evidence>
<proteinExistence type="predicted"/>
<gene>
    <name evidence="1" type="ORF">BN946_scf184942.g87</name>
</gene>
<sequence>MAQNPAVNRASIVAATKDAVGSTVPYALVGGAACLILSSTRLTEDVDVVVPSTYTPASRDLLKAAGKYTISDRKDDGELAKRVGCFNHTVYGRNSAHSISIL</sequence>
<reference evidence="1" key="1">
    <citation type="submission" date="2014-01" db="EMBL/GenBank/DDBJ databases">
        <title>The genome of the white-rot fungus Pycnoporus cinnabarinus: a basidiomycete model with a versatile arsenal for lignocellulosic biomass breakdown.</title>
        <authorList>
            <person name="Levasseur A."/>
            <person name="Lomascolo A."/>
            <person name="Ruiz-Duenas F.J."/>
            <person name="Uzan E."/>
            <person name="Piumi F."/>
            <person name="Kues U."/>
            <person name="Ram A.F.J."/>
            <person name="Murat C."/>
            <person name="Haon M."/>
            <person name="Benoit I."/>
            <person name="Arfi Y."/>
            <person name="Chevret D."/>
            <person name="Drula E."/>
            <person name="Kwon M.J."/>
            <person name="Gouret P."/>
            <person name="Lesage-Meessen L."/>
            <person name="Lombard V."/>
            <person name="Mariette J."/>
            <person name="Noirot C."/>
            <person name="Park J."/>
            <person name="Patyshakuliyeva A."/>
            <person name="Wieneger R.A.B."/>
            <person name="Wosten H.A.B."/>
            <person name="Martin F."/>
            <person name="Coutinho P.M."/>
            <person name="de Vries R."/>
            <person name="Martinez A.T."/>
            <person name="Klopp C."/>
            <person name="Pontarotti P."/>
            <person name="Henrissat B."/>
            <person name="Record E."/>
        </authorList>
    </citation>
    <scope>NUCLEOTIDE SEQUENCE [LARGE SCALE GENOMIC DNA]</scope>
    <source>
        <strain evidence="1">BRFM137</strain>
    </source>
</reference>
<keyword evidence="2" id="KW-1185">Reference proteome</keyword>
<dbReference type="Proteomes" id="UP000029665">
    <property type="component" value="Unassembled WGS sequence"/>
</dbReference>
<dbReference type="AlphaFoldDB" id="A0A060S770"/>
<evidence type="ECO:0000313" key="2">
    <source>
        <dbReference type="Proteomes" id="UP000029665"/>
    </source>
</evidence>
<dbReference type="HOGENOM" id="CLU_2278861_0_0_1"/>
<dbReference type="EMBL" id="CCBP010000073">
    <property type="protein sequence ID" value="CDO70287.1"/>
    <property type="molecule type" value="Genomic_DNA"/>
</dbReference>
<dbReference type="OrthoDB" id="2740262at2759"/>
<comment type="caution">
    <text evidence="1">The sequence shown here is derived from an EMBL/GenBank/DDBJ whole genome shotgun (WGS) entry which is preliminary data.</text>
</comment>
<name>A0A060S770_PYCCI</name>